<accession>A0A6A8DBD2</accession>
<evidence type="ECO:0000313" key="2">
    <source>
        <dbReference type="EMBL" id="MRH41846.1"/>
    </source>
</evidence>
<dbReference type="InterPro" id="IPR013149">
    <property type="entry name" value="ADH-like_C"/>
</dbReference>
<dbReference type="InterPro" id="IPR036291">
    <property type="entry name" value="NAD(P)-bd_dom_sf"/>
</dbReference>
<sequence length="325" mass="35399">MKAFVHIGTELKYTDIEELAIGKGQVKVKLKVAGLNHRDLNIPKRRGESHEPLVLGSDGAGIIEEVGEGVEKFQIGDEVILNPGLGWGANSDAPPEGFEILGMPGHGTFAEHIVIPEENIEKKPQYLSWQEAGVLALPALTGYRALFTKAQVESGDTVFIPGAGSGVATFLIQFAKAAGAKVIVTSRSEEKRDKAIKLGADLAIDTHSDWKEELKQEKIDIVIDSVGKATLNRSLGVLKKGGKLVTFGATTDDEITINIRQFFYGQYKLLGSTMGSTQELREMLVFIENHQIHPMVSKVFNLSEAQQAFDFLSEAKQFGKVALKI</sequence>
<dbReference type="SMART" id="SM00829">
    <property type="entry name" value="PKS_ER"/>
    <property type="match status" value="1"/>
</dbReference>
<dbReference type="Gene3D" id="3.90.180.10">
    <property type="entry name" value="Medium-chain alcohol dehydrogenases, catalytic domain"/>
    <property type="match status" value="1"/>
</dbReference>
<dbReference type="PANTHER" id="PTHR45033:SF3">
    <property type="entry name" value="DEHYDROGENASE, PUTATIVE (AFU_ORTHOLOGUE AFUA_2G13270)-RELATED"/>
    <property type="match status" value="1"/>
</dbReference>
<dbReference type="InterPro" id="IPR052711">
    <property type="entry name" value="Zinc_ADH-like"/>
</dbReference>
<dbReference type="Proteomes" id="UP000799092">
    <property type="component" value="Unassembled WGS sequence"/>
</dbReference>
<keyword evidence="3" id="KW-1185">Reference proteome</keyword>
<dbReference type="InterPro" id="IPR011032">
    <property type="entry name" value="GroES-like_sf"/>
</dbReference>
<reference evidence="2" key="1">
    <citation type="submission" date="2019-11" db="EMBL/GenBank/DDBJ databases">
        <authorList>
            <person name="Li J."/>
        </authorList>
    </citation>
    <scope>NUCLEOTIDE SEQUENCE</scope>
    <source>
        <strain evidence="2">B6B</strain>
    </source>
</reference>
<dbReference type="AlphaFoldDB" id="A0A6A8DBD2"/>
<dbReference type="SUPFAM" id="SSF50129">
    <property type="entry name" value="GroES-like"/>
    <property type="match status" value="1"/>
</dbReference>
<comment type="caution">
    <text evidence="2">The sequence shown here is derived from an EMBL/GenBank/DDBJ whole genome shotgun (WGS) entry which is preliminary data.</text>
</comment>
<evidence type="ECO:0000313" key="3">
    <source>
        <dbReference type="Proteomes" id="UP000799092"/>
    </source>
</evidence>
<organism evidence="2 3">
    <name type="scientific">Aquibacillus halophilus</name>
    <dbReference type="NCBI Taxonomy" id="930132"/>
    <lineage>
        <taxon>Bacteria</taxon>
        <taxon>Bacillati</taxon>
        <taxon>Bacillota</taxon>
        <taxon>Bacilli</taxon>
        <taxon>Bacillales</taxon>
        <taxon>Bacillaceae</taxon>
        <taxon>Aquibacillus</taxon>
    </lineage>
</organism>
<dbReference type="Pfam" id="PF08240">
    <property type="entry name" value="ADH_N"/>
    <property type="match status" value="1"/>
</dbReference>
<gene>
    <name evidence="2" type="ORF">GH741_04060</name>
</gene>
<protein>
    <submittedName>
        <fullName evidence="2">Zinc-binding dehydrogenase</fullName>
    </submittedName>
</protein>
<dbReference type="GO" id="GO:0016491">
    <property type="term" value="F:oxidoreductase activity"/>
    <property type="evidence" value="ECO:0007669"/>
    <property type="project" value="InterPro"/>
</dbReference>
<dbReference type="PANTHER" id="PTHR45033">
    <property type="match status" value="1"/>
</dbReference>
<dbReference type="SUPFAM" id="SSF51735">
    <property type="entry name" value="NAD(P)-binding Rossmann-fold domains"/>
    <property type="match status" value="1"/>
</dbReference>
<dbReference type="Pfam" id="PF00107">
    <property type="entry name" value="ADH_zinc_N"/>
    <property type="match status" value="1"/>
</dbReference>
<evidence type="ECO:0000259" key="1">
    <source>
        <dbReference type="SMART" id="SM00829"/>
    </source>
</evidence>
<proteinExistence type="predicted"/>
<dbReference type="InterPro" id="IPR013154">
    <property type="entry name" value="ADH-like_N"/>
</dbReference>
<name>A0A6A8DBD2_9BACI</name>
<dbReference type="Gene3D" id="3.40.50.720">
    <property type="entry name" value="NAD(P)-binding Rossmann-like Domain"/>
    <property type="match status" value="1"/>
</dbReference>
<dbReference type="InterPro" id="IPR020843">
    <property type="entry name" value="ER"/>
</dbReference>
<dbReference type="RefSeq" id="WP_338079228.1">
    <property type="nucleotide sequence ID" value="NZ_WJNG01000002.1"/>
</dbReference>
<dbReference type="EMBL" id="WJNG01000002">
    <property type="protein sequence ID" value="MRH41846.1"/>
    <property type="molecule type" value="Genomic_DNA"/>
</dbReference>
<feature type="domain" description="Enoyl reductase (ER)" evidence="1">
    <location>
        <begin position="8"/>
        <end position="323"/>
    </location>
</feature>